<organism evidence="2 3">
    <name type="scientific">Soonwooa buanensis</name>
    <dbReference type="NCBI Taxonomy" id="619805"/>
    <lineage>
        <taxon>Bacteria</taxon>
        <taxon>Pseudomonadati</taxon>
        <taxon>Bacteroidota</taxon>
        <taxon>Flavobacteriia</taxon>
        <taxon>Flavobacteriales</taxon>
        <taxon>Weeksellaceae</taxon>
        <taxon>Chryseobacterium group</taxon>
        <taxon>Soonwooa</taxon>
    </lineage>
</organism>
<evidence type="ECO:0000313" key="2">
    <source>
        <dbReference type="EMBL" id="SKB82684.1"/>
    </source>
</evidence>
<keyword evidence="1" id="KW-1133">Transmembrane helix</keyword>
<proteinExistence type="predicted"/>
<dbReference type="SUPFAM" id="SSF48452">
    <property type="entry name" value="TPR-like"/>
    <property type="match status" value="1"/>
</dbReference>
<dbReference type="Gene3D" id="1.25.40.10">
    <property type="entry name" value="Tetratricopeptide repeat domain"/>
    <property type="match status" value="1"/>
</dbReference>
<dbReference type="EMBL" id="FUYZ01000003">
    <property type="protein sequence ID" value="SKB82684.1"/>
    <property type="molecule type" value="Genomic_DNA"/>
</dbReference>
<name>A0A1T5EFJ1_9FLAO</name>
<gene>
    <name evidence="2" type="ORF">SAMN05660477_01371</name>
</gene>
<dbReference type="STRING" id="619805.SAMN05660477_01371"/>
<accession>A0A1T5EFJ1</accession>
<evidence type="ECO:0000313" key="3">
    <source>
        <dbReference type="Proteomes" id="UP000191112"/>
    </source>
</evidence>
<keyword evidence="3" id="KW-1185">Reference proteome</keyword>
<keyword evidence="1" id="KW-0812">Transmembrane</keyword>
<dbReference type="InterPro" id="IPR011990">
    <property type="entry name" value="TPR-like_helical_dom_sf"/>
</dbReference>
<protein>
    <recommendedName>
        <fullName evidence="4">Tetratricopeptide repeat-containing protein</fullName>
    </recommendedName>
</protein>
<sequence>MHITQKALNLHFDYIKNMADLNKKQIEEGKETVEFFKDLDQKAFNVEQGLEKHSKTIGIVFGVLILAVLGFFGYKQFIVGPQNEEATKSFLTAQANLSKGDNDLALGGKSAANPGFVGTYNEYSATDAGKLAAYNAGLIEFKKGNFQKAYDMLDKFSSDNKTLMAMKYGAMADCSANLNRSDDALANMDKAATASKDAYTTYYFTKKAGMLALSLNKKAEAKKYFATIDEKYQDYDNGQSDAYIEMTKYY</sequence>
<dbReference type="Proteomes" id="UP000191112">
    <property type="component" value="Unassembled WGS sequence"/>
</dbReference>
<dbReference type="AlphaFoldDB" id="A0A1T5EFJ1"/>
<evidence type="ECO:0008006" key="4">
    <source>
        <dbReference type="Google" id="ProtNLM"/>
    </source>
</evidence>
<evidence type="ECO:0000256" key="1">
    <source>
        <dbReference type="SAM" id="Phobius"/>
    </source>
</evidence>
<keyword evidence="1" id="KW-0472">Membrane</keyword>
<feature type="transmembrane region" description="Helical" evidence="1">
    <location>
        <begin position="56"/>
        <end position="74"/>
    </location>
</feature>
<reference evidence="2 3" key="1">
    <citation type="submission" date="2017-02" db="EMBL/GenBank/DDBJ databases">
        <authorList>
            <person name="Peterson S.W."/>
        </authorList>
    </citation>
    <scope>NUCLEOTIDE SEQUENCE [LARGE SCALE GENOMIC DNA]</scope>
    <source>
        <strain evidence="2 3">DSM 22323</strain>
    </source>
</reference>